<accession>I8AM60</accession>
<dbReference type="OrthoDB" id="2747668at2"/>
<dbReference type="AlphaFoldDB" id="I8AM60"/>
<reference evidence="1 2" key="1">
    <citation type="journal article" date="2012" name="J. Bacteriol.">
        <title>Genome of Bacillus macauensis ZFHKF-1, a Long-Chain-Forming Bacterium.</title>
        <authorList>
            <person name="Cai L."/>
            <person name="Zhang T."/>
        </authorList>
    </citation>
    <scope>NUCLEOTIDE SEQUENCE [LARGE SCALE GENOMIC DNA]</scope>
    <source>
        <strain evidence="1 2">ZFHKF-1</strain>
    </source>
</reference>
<gene>
    <name evidence="1" type="ORF">A374_02224</name>
</gene>
<dbReference type="eggNOG" id="ENOG502ZWUV">
    <property type="taxonomic scope" value="Bacteria"/>
</dbReference>
<dbReference type="Proteomes" id="UP000004080">
    <property type="component" value="Unassembled WGS sequence"/>
</dbReference>
<dbReference type="STRING" id="1196324.A374_02224"/>
<name>I8AM60_9BACL</name>
<comment type="caution">
    <text evidence="1">The sequence shown here is derived from an EMBL/GenBank/DDBJ whole genome shotgun (WGS) entry which is preliminary data.</text>
</comment>
<proteinExistence type="predicted"/>
<sequence length="180" mass="20585">MSIKNINRKDHINDEDLIRLSGKYVYMTLDPRTIIKIYKKKYRVVDVVKHKDTGLNAVTIQNLKSKEYAVIYQGTQAQKDGGMDLFADASLVTTHTSHPQFEDAYQYLVKMKREFPNLNYVAGNSLGGDLSNYVAKRTRNECPELKSVTLNPAMLPEDVLNPSQGMEDDRITNYLTNRVH</sequence>
<dbReference type="InterPro" id="IPR029058">
    <property type="entry name" value="AB_hydrolase_fold"/>
</dbReference>
<keyword evidence="2" id="KW-1185">Reference proteome</keyword>
<organism evidence="1 2">
    <name type="scientific">Fictibacillus macauensis ZFHKF-1</name>
    <dbReference type="NCBI Taxonomy" id="1196324"/>
    <lineage>
        <taxon>Bacteria</taxon>
        <taxon>Bacillati</taxon>
        <taxon>Bacillota</taxon>
        <taxon>Bacilli</taxon>
        <taxon>Bacillales</taxon>
        <taxon>Fictibacillaceae</taxon>
        <taxon>Fictibacillus</taxon>
    </lineage>
</organism>
<evidence type="ECO:0000313" key="1">
    <source>
        <dbReference type="EMBL" id="EIT87032.1"/>
    </source>
</evidence>
<dbReference type="SUPFAM" id="SSF53474">
    <property type="entry name" value="alpha/beta-Hydrolases"/>
    <property type="match status" value="1"/>
</dbReference>
<dbReference type="RefSeq" id="WP_007200544.1">
    <property type="nucleotide sequence ID" value="NZ_AKKV01000019.1"/>
</dbReference>
<evidence type="ECO:0000313" key="2">
    <source>
        <dbReference type="Proteomes" id="UP000004080"/>
    </source>
</evidence>
<protein>
    <submittedName>
        <fullName evidence="1">Uncharacterized protein</fullName>
    </submittedName>
</protein>
<dbReference type="EMBL" id="AKKV01000019">
    <property type="protein sequence ID" value="EIT87032.1"/>
    <property type="molecule type" value="Genomic_DNA"/>
</dbReference>